<evidence type="ECO:0000313" key="2">
    <source>
        <dbReference type="Proteomes" id="UP000580250"/>
    </source>
</evidence>
<proteinExistence type="predicted"/>
<gene>
    <name evidence="1" type="ORF">MENT_LOCUS18058</name>
</gene>
<dbReference type="Proteomes" id="UP000580250">
    <property type="component" value="Unassembled WGS sequence"/>
</dbReference>
<organism evidence="1 2">
    <name type="scientific">Meloidogyne enterolobii</name>
    <name type="common">Root-knot nematode worm</name>
    <name type="synonym">Meloidogyne mayaguensis</name>
    <dbReference type="NCBI Taxonomy" id="390850"/>
    <lineage>
        <taxon>Eukaryota</taxon>
        <taxon>Metazoa</taxon>
        <taxon>Ecdysozoa</taxon>
        <taxon>Nematoda</taxon>
        <taxon>Chromadorea</taxon>
        <taxon>Rhabditida</taxon>
        <taxon>Tylenchina</taxon>
        <taxon>Tylenchomorpha</taxon>
        <taxon>Tylenchoidea</taxon>
        <taxon>Meloidogynidae</taxon>
        <taxon>Meloidogyninae</taxon>
        <taxon>Meloidogyne</taxon>
    </lineage>
</organism>
<evidence type="ECO:0000313" key="1">
    <source>
        <dbReference type="EMBL" id="CAD2166737.1"/>
    </source>
</evidence>
<dbReference type="AlphaFoldDB" id="A0A6V7UW52"/>
<accession>A0A6V7UW52</accession>
<sequence length="120" mass="14279">MMDLDAEKFYERIYELNTELCHSAGKKKRKVQKKIYKDSRELLNKAEKILSDEGDGIFACELIWASFALVMARFFMKWNLNIKSHRALGELAKYTVRFHKKPSARDFLRLFVKDIHNMPY</sequence>
<name>A0A6V7UW52_MELEN</name>
<comment type="caution">
    <text evidence="1">The sequence shown here is derived from an EMBL/GenBank/DDBJ whole genome shotgun (WGS) entry which is preliminary data.</text>
</comment>
<reference evidence="1 2" key="1">
    <citation type="submission" date="2020-08" db="EMBL/GenBank/DDBJ databases">
        <authorList>
            <person name="Koutsovoulos G."/>
            <person name="Danchin GJ E."/>
        </authorList>
    </citation>
    <scope>NUCLEOTIDE SEQUENCE [LARGE SCALE GENOMIC DNA]</scope>
</reference>
<protein>
    <submittedName>
        <fullName evidence="1">Uncharacterized protein</fullName>
    </submittedName>
</protein>
<dbReference type="EMBL" id="CAJEWN010000120">
    <property type="protein sequence ID" value="CAD2166737.1"/>
    <property type="molecule type" value="Genomic_DNA"/>
</dbReference>